<dbReference type="Proteomes" id="UP000509327">
    <property type="component" value="Chromosome"/>
</dbReference>
<dbReference type="EMBL" id="CP054614">
    <property type="protein sequence ID" value="QKS59047.1"/>
    <property type="molecule type" value="Genomic_DNA"/>
</dbReference>
<evidence type="ECO:0000313" key="2">
    <source>
        <dbReference type="EMBL" id="QKS59047.1"/>
    </source>
</evidence>
<evidence type="ECO:0000313" key="1">
    <source>
        <dbReference type="EMBL" id="PYE47864.1"/>
    </source>
</evidence>
<evidence type="ECO:0000313" key="3">
    <source>
        <dbReference type="Proteomes" id="UP000247790"/>
    </source>
</evidence>
<evidence type="ECO:0000313" key="4">
    <source>
        <dbReference type="Proteomes" id="UP000509327"/>
    </source>
</evidence>
<dbReference type="OrthoDB" id="3010270at2"/>
<keyword evidence="4" id="KW-1185">Reference proteome</keyword>
<evidence type="ECO:0008006" key="5">
    <source>
        <dbReference type="Google" id="ProtNLM"/>
    </source>
</evidence>
<accession>A0A2V4VNL5</accession>
<protein>
    <recommendedName>
        <fullName evidence="5">DUF4435 domain-containing protein</fullName>
    </recommendedName>
</protein>
<dbReference type="EMBL" id="QJSW01000011">
    <property type="protein sequence ID" value="PYE47864.1"/>
    <property type="molecule type" value="Genomic_DNA"/>
</dbReference>
<proteinExistence type="predicted"/>
<sequence>MSNSVRSNLTKEDIVSEIKLSIGADINKEITYLIVEGSDDIKFWKSMSNDSVVILESFSGKNGIREIITQYFDNVPQVIGIRDKDYENESVHKRIFYYDHCCMEMMFISRIDVFNSIYSEYFEENLPAAELRGRILSQLKGISYIRKLNETKGWGIKIDGLSLNNSFNKETKELITERIFASLNLMNQNFFDNNTIEKQDIINFMCEEKEINELLDITQGHDFLKLFSIYCMREHGRSASDVNISSSLRCAYRSSDFEETILYSKLTEHEDTYGLKIVS</sequence>
<reference evidence="1 3" key="1">
    <citation type="submission" date="2018-06" db="EMBL/GenBank/DDBJ databases">
        <title>Genomic Encyclopedia of Type Strains, Phase III (KMG-III): the genomes of soil and plant-associated and newly described type strains.</title>
        <authorList>
            <person name="Whitman W."/>
        </authorList>
    </citation>
    <scope>NUCLEOTIDE SEQUENCE [LARGE SCALE GENOMIC DNA]</scope>
    <source>
        <strain evidence="1 3">CECT 7022</strain>
    </source>
</reference>
<dbReference type="RefSeq" id="WP_110897773.1">
    <property type="nucleotide sequence ID" value="NZ_CP054614.1"/>
</dbReference>
<name>A0A2V4VNL5_PAEBA</name>
<dbReference type="Proteomes" id="UP000247790">
    <property type="component" value="Unassembled WGS sequence"/>
</dbReference>
<dbReference type="AlphaFoldDB" id="A0A2V4VNL5"/>
<organism evidence="1 3">
    <name type="scientific">Paenibacillus barcinonensis</name>
    <dbReference type="NCBI Taxonomy" id="198119"/>
    <lineage>
        <taxon>Bacteria</taxon>
        <taxon>Bacillati</taxon>
        <taxon>Bacillota</taxon>
        <taxon>Bacilli</taxon>
        <taxon>Bacillales</taxon>
        <taxon>Paenibacillaceae</taxon>
        <taxon>Paenibacillus</taxon>
    </lineage>
</organism>
<gene>
    <name evidence="1" type="ORF">DFQ00_111163</name>
    <name evidence="2" type="ORF">HUB98_24445</name>
</gene>
<reference evidence="2 4" key="2">
    <citation type="submission" date="2020-06" db="EMBL/GenBank/DDBJ databases">
        <title>Complete genome of Paenibacillus barcinonensis KACC11450.</title>
        <authorList>
            <person name="Kim M."/>
            <person name="Park Y.-J."/>
            <person name="Shin J.-H."/>
        </authorList>
    </citation>
    <scope>NUCLEOTIDE SEQUENCE [LARGE SCALE GENOMIC DNA]</scope>
    <source>
        <strain evidence="2 4">KACC11450</strain>
    </source>
</reference>